<sequence>MHPPFFVAAEPARPTRSGPRPARSVTRRGSSERLTFALPPEADPPPRPLEPPVSLAALARSAPPRRARTPDLRERIGRWLIRLGERIADPARPA</sequence>
<evidence type="ECO:0000313" key="2">
    <source>
        <dbReference type="EMBL" id="KAA9010382.1"/>
    </source>
</evidence>
<reference evidence="2 3" key="1">
    <citation type="submission" date="2019-09" db="EMBL/GenBank/DDBJ databases">
        <authorList>
            <person name="Park J.-S."/>
            <person name="Choi H.-J."/>
        </authorList>
    </citation>
    <scope>NUCLEOTIDE SEQUENCE [LARGE SCALE GENOMIC DNA]</scope>
    <source>
        <strain evidence="2 3">176SS1-4</strain>
    </source>
</reference>
<feature type="region of interest" description="Disordered" evidence="1">
    <location>
        <begin position="1"/>
        <end position="52"/>
    </location>
</feature>
<dbReference type="AlphaFoldDB" id="A0A5J5GSN1"/>
<keyword evidence="3" id="KW-1185">Reference proteome</keyword>
<proteinExistence type="predicted"/>
<name>A0A5J5GSN1_9RHOB</name>
<comment type="caution">
    <text evidence="2">The sequence shown here is derived from an EMBL/GenBank/DDBJ whole genome shotgun (WGS) entry which is preliminary data.</text>
</comment>
<evidence type="ECO:0000313" key="3">
    <source>
        <dbReference type="Proteomes" id="UP000326554"/>
    </source>
</evidence>
<evidence type="ECO:0000256" key="1">
    <source>
        <dbReference type="SAM" id="MobiDB-lite"/>
    </source>
</evidence>
<dbReference type="EMBL" id="VYQE01000001">
    <property type="protein sequence ID" value="KAA9010382.1"/>
    <property type="molecule type" value="Genomic_DNA"/>
</dbReference>
<gene>
    <name evidence="2" type="ORF">F3S47_03820</name>
</gene>
<dbReference type="Proteomes" id="UP000326554">
    <property type="component" value="Unassembled WGS sequence"/>
</dbReference>
<dbReference type="RefSeq" id="WP_150443868.1">
    <property type="nucleotide sequence ID" value="NZ_VYQE01000001.1"/>
</dbReference>
<feature type="compositionally biased region" description="Pro residues" evidence="1">
    <location>
        <begin position="41"/>
        <end position="51"/>
    </location>
</feature>
<accession>A0A5J5GSN1</accession>
<organism evidence="2 3">
    <name type="scientific">Histidinibacterium aquaticum</name>
    <dbReference type="NCBI Taxonomy" id="2613962"/>
    <lineage>
        <taxon>Bacteria</taxon>
        <taxon>Pseudomonadati</taxon>
        <taxon>Pseudomonadota</taxon>
        <taxon>Alphaproteobacteria</taxon>
        <taxon>Rhodobacterales</taxon>
        <taxon>Paracoccaceae</taxon>
        <taxon>Histidinibacterium</taxon>
    </lineage>
</organism>
<protein>
    <submittedName>
        <fullName evidence="2">Uncharacterized protein</fullName>
    </submittedName>
</protein>